<dbReference type="InterPro" id="IPR020846">
    <property type="entry name" value="MFS_dom"/>
</dbReference>
<feature type="transmembrane region" description="Helical" evidence="6">
    <location>
        <begin position="207"/>
        <end position="228"/>
    </location>
</feature>
<dbReference type="SUPFAM" id="SSF103473">
    <property type="entry name" value="MFS general substrate transporter"/>
    <property type="match status" value="1"/>
</dbReference>
<keyword evidence="2" id="KW-1003">Cell membrane</keyword>
<feature type="transmembrane region" description="Helical" evidence="6">
    <location>
        <begin position="363"/>
        <end position="384"/>
    </location>
</feature>
<feature type="transmembrane region" description="Helical" evidence="6">
    <location>
        <begin position="337"/>
        <end position="357"/>
    </location>
</feature>
<dbReference type="InterPro" id="IPR011701">
    <property type="entry name" value="MFS"/>
</dbReference>
<evidence type="ECO:0000256" key="4">
    <source>
        <dbReference type="ARBA" id="ARBA00022989"/>
    </source>
</evidence>
<dbReference type="GO" id="GO:0005886">
    <property type="term" value="C:plasma membrane"/>
    <property type="evidence" value="ECO:0007669"/>
    <property type="project" value="UniProtKB-SubCell"/>
</dbReference>
<feature type="transmembrane region" description="Helical" evidence="6">
    <location>
        <begin position="140"/>
        <end position="158"/>
    </location>
</feature>
<comment type="subcellular location">
    <subcellularLocation>
        <location evidence="1">Cell membrane</location>
        <topology evidence="1">Multi-pass membrane protein</topology>
    </subcellularLocation>
</comment>
<dbReference type="InterPro" id="IPR036259">
    <property type="entry name" value="MFS_trans_sf"/>
</dbReference>
<reference evidence="8 9" key="1">
    <citation type="submission" date="2023-07" db="EMBL/GenBank/DDBJ databases">
        <title>Sequencing the genomes of 1000 actinobacteria strains.</title>
        <authorList>
            <person name="Klenk H.-P."/>
        </authorList>
    </citation>
    <scope>NUCLEOTIDE SEQUENCE [LARGE SCALE GENOMIC DNA]</scope>
    <source>
        <strain evidence="8 9">DSM 44711</strain>
    </source>
</reference>
<dbReference type="Pfam" id="PF07690">
    <property type="entry name" value="MFS_1"/>
    <property type="match status" value="1"/>
</dbReference>
<dbReference type="PANTHER" id="PTHR43124:SF5">
    <property type="entry name" value="PURINE RIBONUCLEOSIDE EFFLUX PUMP NEPI"/>
    <property type="match status" value="1"/>
</dbReference>
<evidence type="ECO:0000256" key="5">
    <source>
        <dbReference type="ARBA" id="ARBA00023136"/>
    </source>
</evidence>
<dbReference type="RefSeq" id="WP_310422192.1">
    <property type="nucleotide sequence ID" value="NZ_JAVDYC010000001.1"/>
</dbReference>
<feature type="transmembrane region" description="Helical" evidence="6">
    <location>
        <begin position="306"/>
        <end position="325"/>
    </location>
</feature>
<evidence type="ECO:0000259" key="7">
    <source>
        <dbReference type="PROSITE" id="PS50850"/>
    </source>
</evidence>
<dbReference type="AlphaFoldDB" id="A0AAE3ZZ98"/>
<evidence type="ECO:0000313" key="8">
    <source>
        <dbReference type="EMBL" id="MDR7326460.1"/>
    </source>
</evidence>
<name>A0AAE3ZZ98_9ACTN</name>
<feature type="transmembrane region" description="Helical" evidence="6">
    <location>
        <begin position="78"/>
        <end position="96"/>
    </location>
</feature>
<evidence type="ECO:0000256" key="6">
    <source>
        <dbReference type="SAM" id="Phobius"/>
    </source>
</evidence>
<feature type="domain" description="Major facilitator superfamily (MFS) profile" evidence="7">
    <location>
        <begin position="12"/>
        <end position="398"/>
    </location>
</feature>
<comment type="caution">
    <text evidence="8">The sequence shown here is derived from an EMBL/GenBank/DDBJ whole genome shotgun (WGS) entry which is preliminary data.</text>
</comment>
<keyword evidence="4 6" id="KW-1133">Transmembrane helix</keyword>
<feature type="transmembrane region" description="Helical" evidence="6">
    <location>
        <begin position="164"/>
        <end position="186"/>
    </location>
</feature>
<dbReference type="PROSITE" id="PS50850">
    <property type="entry name" value="MFS"/>
    <property type="match status" value="1"/>
</dbReference>
<dbReference type="EMBL" id="JAVDYC010000001">
    <property type="protein sequence ID" value="MDR7326460.1"/>
    <property type="molecule type" value="Genomic_DNA"/>
</dbReference>
<organism evidence="8 9">
    <name type="scientific">Catenuloplanes niger</name>
    <dbReference type="NCBI Taxonomy" id="587534"/>
    <lineage>
        <taxon>Bacteria</taxon>
        <taxon>Bacillati</taxon>
        <taxon>Actinomycetota</taxon>
        <taxon>Actinomycetes</taxon>
        <taxon>Micromonosporales</taxon>
        <taxon>Micromonosporaceae</taxon>
        <taxon>Catenuloplanes</taxon>
    </lineage>
</organism>
<evidence type="ECO:0000313" key="9">
    <source>
        <dbReference type="Proteomes" id="UP001183629"/>
    </source>
</evidence>
<feature type="transmembrane region" description="Helical" evidence="6">
    <location>
        <begin position="248"/>
        <end position="268"/>
    </location>
</feature>
<evidence type="ECO:0000256" key="3">
    <source>
        <dbReference type="ARBA" id="ARBA00022692"/>
    </source>
</evidence>
<dbReference type="Proteomes" id="UP001183629">
    <property type="component" value="Unassembled WGS sequence"/>
</dbReference>
<dbReference type="CDD" id="cd17324">
    <property type="entry name" value="MFS_NepI_like"/>
    <property type="match status" value="1"/>
</dbReference>
<protein>
    <submittedName>
        <fullName evidence="8">MFS family arabinose efflux permease</fullName>
    </submittedName>
</protein>
<dbReference type="GO" id="GO:0022857">
    <property type="term" value="F:transmembrane transporter activity"/>
    <property type="evidence" value="ECO:0007669"/>
    <property type="project" value="InterPro"/>
</dbReference>
<dbReference type="InterPro" id="IPR050189">
    <property type="entry name" value="MFS_Efflux_Transporters"/>
</dbReference>
<dbReference type="PANTHER" id="PTHR43124">
    <property type="entry name" value="PURINE EFFLUX PUMP PBUE"/>
    <property type="match status" value="1"/>
</dbReference>
<evidence type="ECO:0000256" key="2">
    <source>
        <dbReference type="ARBA" id="ARBA00022475"/>
    </source>
</evidence>
<keyword evidence="9" id="KW-1185">Reference proteome</keyword>
<dbReference type="Gene3D" id="1.20.1250.20">
    <property type="entry name" value="MFS general substrate transporter like domains"/>
    <property type="match status" value="1"/>
</dbReference>
<feature type="transmembrane region" description="Helical" evidence="6">
    <location>
        <begin position="108"/>
        <end position="128"/>
    </location>
</feature>
<accession>A0AAE3ZZ98</accession>
<gene>
    <name evidence="8" type="ORF">J2S44_006710</name>
</gene>
<sequence>MTGLSRRGEAVATVALAAIAFIIVTGETLPIGLIAEMSDDLGVTESRVGLTVSAYALIAALSAIPLTRWSARFDRRHVLLASAAVFGVGHLLAAAAPDVLVLALGRGLAALGHGVYFAVAAPAAMRLARPEVRGRAGARVMVGGSVALVIGTPLATLLGQATNWRIAMLAVGVVAVGLGVLVAWLMPMLPGASVRGAGASVLSTVRLPGVLAIQGVVLFAVTGQFTLYTFIAPYVEQRFGVTGTGLSLLLLAYGAAAVVGSTLAGRVADVTPVPGVRAAAATYTVALAVLWIAGTVHAGVAGLPMVVLWGGAFSVLNVCVALAVLRRAPGPRAETANAFTGIVFQVGIVAGSALGAVANDAGLLAAVPLFTAAAGVLVLGITLLRGQAFAPAAVEPIEQLRPAGVGVDLPRV</sequence>
<feature type="transmembrane region" description="Helical" evidence="6">
    <location>
        <begin position="12"/>
        <end position="35"/>
    </location>
</feature>
<proteinExistence type="predicted"/>
<feature type="transmembrane region" description="Helical" evidence="6">
    <location>
        <begin position="47"/>
        <end position="66"/>
    </location>
</feature>
<evidence type="ECO:0000256" key="1">
    <source>
        <dbReference type="ARBA" id="ARBA00004651"/>
    </source>
</evidence>
<keyword evidence="3 6" id="KW-0812">Transmembrane</keyword>
<keyword evidence="5 6" id="KW-0472">Membrane</keyword>
<feature type="transmembrane region" description="Helical" evidence="6">
    <location>
        <begin position="280"/>
        <end position="300"/>
    </location>
</feature>